<dbReference type="InterPro" id="IPR036390">
    <property type="entry name" value="WH_DNA-bd_sf"/>
</dbReference>
<dbReference type="AlphaFoldDB" id="T1IUR0"/>
<dbReference type="InterPro" id="IPR040608">
    <property type="entry name" value="Snf8/Vps36"/>
</dbReference>
<protein>
    <recommendedName>
        <fullName evidence="2 6">Vacuolar protein-sorting-associated protein 36</fullName>
    </recommendedName>
    <alternativeName>
        <fullName evidence="6">ESCRT-II complex subunit VPS36</fullName>
    </alternativeName>
</protein>
<dbReference type="GO" id="GO:0043130">
    <property type="term" value="F:ubiquitin binding"/>
    <property type="evidence" value="ECO:0007669"/>
    <property type="project" value="UniProtKB-UniRule"/>
</dbReference>
<evidence type="ECO:0000256" key="3">
    <source>
        <dbReference type="ARBA" id="ARBA00022448"/>
    </source>
</evidence>
<dbReference type="STRING" id="126957.T1IUR0"/>
<dbReference type="GO" id="GO:0000814">
    <property type="term" value="C:ESCRT II complex"/>
    <property type="evidence" value="ECO:0007669"/>
    <property type="project" value="UniProtKB-UniRule"/>
</dbReference>
<proteinExistence type="inferred from homology"/>
<dbReference type="PhylomeDB" id="T1IUR0"/>
<reference evidence="8" key="1">
    <citation type="submission" date="2011-05" db="EMBL/GenBank/DDBJ databases">
        <authorList>
            <person name="Richards S.R."/>
            <person name="Qu J."/>
            <person name="Jiang H."/>
            <person name="Jhangiani S.N."/>
            <person name="Agravi P."/>
            <person name="Goodspeed R."/>
            <person name="Gross S."/>
            <person name="Mandapat C."/>
            <person name="Jackson L."/>
            <person name="Mathew T."/>
            <person name="Pu L."/>
            <person name="Thornton R."/>
            <person name="Saada N."/>
            <person name="Wilczek-Boney K.B."/>
            <person name="Lee S."/>
            <person name="Kovar C."/>
            <person name="Wu Y."/>
            <person name="Scherer S.E."/>
            <person name="Worley K.C."/>
            <person name="Muzny D.M."/>
            <person name="Gibbs R."/>
        </authorList>
    </citation>
    <scope>NUCLEOTIDE SEQUENCE</scope>
    <source>
        <strain evidence="8">Brora</strain>
    </source>
</reference>
<dbReference type="SUPFAM" id="SSF46785">
    <property type="entry name" value="Winged helix' DNA-binding domain"/>
    <property type="match status" value="1"/>
</dbReference>
<dbReference type="GO" id="GO:0043328">
    <property type="term" value="P:protein transport to vacuole involved in ubiquitin-dependent protein catabolic process via the multivesicular body sorting pathway"/>
    <property type="evidence" value="ECO:0007669"/>
    <property type="project" value="UniProtKB-UniRule"/>
</dbReference>
<reference evidence="7" key="2">
    <citation type="submission" date="2015-02" db="UniProtKB">
        <authorList>
            <consortium name="EnsemblMetazoa"/>
        </authorList>
    </citation>
    <scope>IDENTIFICATION</scope>
</reference>
<evidence type="ECO:0000256" key="6">
    <source>
        <dbReference type="RuleBase" id="RU367095"/>
    </source>
</evidence>
<dbReference type="Gene3D" id="6.10.140.260">
    <property type="match status" value="1"/>
</dbReference>
<sequence>MTSRPGKGIVGIERKLHEKQKETDHNISKSFEDLSKLIDMAQKMVFLAKTISSKIKEKQGDISEDEIIRFKSYLLSFGIDDPVTRNGHGSDDVYHRELAKELVIILEQPIKDSGGMLTLTDVYCRVNRARGLELISPEDLLGACCMLDRLALPIRLREFDSGVMVLQLNLHNEAKLVREVQRLLEDKKSITAEELAQVVGFSVVLAKERLLVTAKYGGACRDDSVEGLKFYQNLFLIEED</sequence>
<dbReference type="OMA" id="CRDESIQ"/>
<comment type="subcellular location">
    <subcellularLocation>
        <location evidence="6">Cytoplasm</location>
    </subcellularLocation>
    <subcellularLocation>
        <location evidence="6">Endosome</location>
    </subcellularLocation>
</comment>
<comment type="subunit">
    <text evidence="6">Component of the endosomal sorting complex required for transport II (ESCRT-II).</text>
</comment>
<keyword evidence="4 6" id="KW-0963">Cytoplasm</keyword>
<organism evidence="7 8">
    <name type="scientific">Strigamia maritima</name>
    <name type="common">European centipede</name>
    <name type="synonym">Geophilus maritimus</name>
    <dbReference type="NCBI Taxonomy" id="126957"/>
    <lineage>
        <taxon>Eukaryota</taxon>
        <taxon>Metazoa</taxon>
        <taxon>Ecdysozoa</taxon>
        <taxon>Arthropoda</taxon>
        <taxon>Myriapoda</taxon>
        <taxon>Chilopoda</taxon>
        <taxon>Pleurostigmophora</taxon>
        <taxon>Geophilomorpha</taxon>
        <taxon>Linotaeniidae</taxon>
        <taxon>Strigamia</taxon>
    </lineage>
</organism>
<dbReference type="HOGENOM" id="CLU_015433_1_0_1"/>
<dbReference type="PANTHER" id="PTHR13128">
    <property type="entry name" value="VACUOLAR PROTEIN-SORTING-ASSOCIATED PROTEIN 36"/>
    <property type="match status" value="1"/>
</dbReference>
<evidence type="ECO:0000256" key="1">
    <source>
        <dbReference type="ARBA" id="ARBA00009697"/>
    </source>
</evidence>
<evidence type="ECO:0000256" key="2">
    <source>
        <dbReference type="ARBA" id="ARBA00017953"/>
    </source>
</evidence>
<dbReference type="FunFam" id="1.10.10.10:FF:000416">
    <property type="entry name" value="Vacuolar protein-sorting-associated protein 36"/>
    <property type="match status" value="1"/>
</dbReference>
<comment type="similarity">
    <text evidence="1 6">Belongs to the VPS36 family.</text>
</comment>
<evidence type="ECO:0000313" key="8">
    <source>
        <dbReference type="Proteomes" id="UP000014500"/>
    </source>
</evidence>
<evidence type="ECO:0000256" key="5">
    <source>
        <dbReference type="ARBA" id="ARBA00022927"/>
    </source>
</evidence>
<dbReference type="GO" id="GO:0031902">
    <property type="term" value="C:late endosome membrane"/>
    <property type="evidence" value="ECO:0007669"/>
    <property type="project" value="UniProtKB-UniRule"/>
</dbReference>
<dbReference type="Pfam" id="PF04157">
    <property type="entry name" value="EAP30"/>
    <property type="match status" value="1"/>
</dbReference>
<dbReference type="GO" id="GO:0032266">
    <property type="term" value="F:phosphatidylinositol-3-phosphate binding"/>
    <property type="evidence" value="ECO:0007669"/>
    <property type="project" value="UniProtKB-UniRule"/>
</dbReference>
<comment type="function">
    <text evidence="6">Component of the ESCRT-II complex (endosomal sorting complex required for transport II), which is required for multivesicular body (MVB) formation and sorting of endosomal cargo proteins into MVBs.</text>
</comment>
<evidence type="ECO:0000313" key="7">
    <source>
        <dbReference type="EnsemblMetazoa" id="SMAR004889-PA"/>
    </source>
</evidence>
<accession>T1IUR0</accession>
<dbReference type="EnsemblMetazoa" id="SMAR004889-RA">
    <property type="protein sequence ID" value="SMAR004889-PA"/>
    <property type="gene ID" value="SMAR004889"/>
</dbReference>
<keyword evidence="5 6" id="KW-0653">Protein transport</keyword>
<evidence type="ECO:0000256" key="4">
    <source>
        <dbReference type="ARBA" id="ARBA00022490"/>
    </source>
</evidence>
<keyword evidence="3 6" id="KW-0813">Transport</keyword>
<dbReference type="PANTHER" id="PTHR13128:SF12">
    <property type="entry name" value="VACUOLAR PROTEIN-SORTING-ASSOCIATED PROTEIN 36"/>
    <property type="match status" value="1"/>
</dbReference>
<dbReference type="Proteomes" id="UP000014500">
    <property type="component" value="Unassembled WGS sequence"/>
</dbReference>
<name>T1IUR0_STRMM</name>
<keyword evidence="8" id="KW-1185">Reference proteome</keyword>
<dbReference type="EMBL" id="JH431553">
    <property type="status" value="NOT_ANNOTATED_CDS"/>
    <property type="molecule type" value="Genomic_DNA"/>
</dbReference>
<dbReference type="InterPro" id="IPR036388">
    <property type="entry name" value="WH-like_DNA-bd_sf"/>
</dbReference>
<dbReference type="eggNOG" id="KOG2760">
    <property type="taxonomic scope" value="Eukaryota"/>
</dbReference>
<dbReference type="InterPro" id="IPR037855">
    <property type="entry name" value="Vps36"/>
</dbReference>
<dbReference type="Gene3D" id="1.10.10.10">
    <property type="entry name" value="Winged helix-like DNA-binding domain superfamily/Winged helix DNA-binding domain"/>
    <property type="match status" value="2"/>
</dbReference>
<keyword evidence="6" id="KW-0967">Endosome</keyword>